<protein>
    <submittedName>
        <fullName evidence="1">6208_t:CDS:1</fullName>
    </submittedName>
</protein>
<sequence length="395" mass="45491">MEMNMNKHIESNPKVNAPNIIIDVQVQHESNCTTNNKAPLPLSDISGNSARDEANIITGINNLVMKDTLKPSSGNDTVNDEIDDKNDRLNNSPFVKVDDVARSDAGYVIINEASHLYEPEFQFSNESFCFIGDSQERIHLTAQKTNTWLQLNASGCRDVSNLTEAYLDDEFLIFNMTRFITCKRLRKKFIPPTKLQSIITDMVRLFDTGANESETSLYLDPPTKNIKVMILDEENSYFNFNVPVGLTLRFKDFMEDKILFEIVCNEASNMLFQQIKEEVVSKTLKKIADAYFWDDDFLDTPFFEFTNNIFSDSKNVIKGMILDMLVREQVEELERNTHSFLSTFFTDGTIYLQEQKNSTAFEIISKRSIEDNKNLIIKTMLNSKRERVWVLDFAE</sequence>
<dbReference type="Proteomes" id="UP000789525">
    <property type="component" value="Unassembled WGS sequence"/>
</dbReference>
<gene>
    <name evidence="1" type="ORF">ACOLOM_LOCUS7781</name>
</gene>
<name>A0ACA9NAC0_9GLOM</name>
<accession>A0ACA9NAC0</accession>
<evidence type="ECO:0000313" key="1">
    <source>
        <dbReference type="EMBL" id="CAG8635566.1"/>
    </source>
</evidence>
<organism evidence="1 2">
    <name type="scientific">Acaulospora colombiana</name>
    <dbReference type="NCBI Taxonomy" id="27376"/>
    <lineage>
        <taxon>Eukaryota</taxon>
        <taxon>Fungi</taxon>
        <taxon>Fungi incertae sedis</taxon>
        <taxon>Mucoromycota</taxon>
        <taxon>Glomeromycotina</taxon>
        <taxon>Glomeromycetes</taxon>
        <taxon>Diversisporales</taxon>
        <taxon>Acaulosporaceae</taxon>
        <taxon>Acaulospora</taxon>
    </lineage>
</organism>
<dbReference type="EMBL" id="CAJVPT010018596">
    <property type="protein sequence ID" value="CAG8635566.1"/>
    <property type="molecule type" value="Genomic_DNA"/>
</dbReference>
<proteinExistence type="predicted"/>
<comment type="caution">
    <text evidence="1">The sequence shown here is derived from an EMBL/GenBank/DDBJ whole genome shotgun (WGS) entry which is preliminary data.</text>
</comment>
<reference evidence="1" key="1">
    <citation type="submission" date="2021-06" db="EMBL/GenBank/DDBJ databases">
        <authorList>
            <person name="Kallberg Y."/>
            <person name="Tangrot J."/>
            <person name="Rosling A."/>
        </authorList>
    </citation>
    <scope>NUCLEOTIDE SEQUENCE</scope>
    <source>
        <strain evidence="1">CL356</strain>
    </source>
</reference>
<evidence type="ECO:0000313" key="2">
    <source>
        <dbReference type="Proteomes" id="UP000789525"/>
    </source>
</evidence>
<keyword evidence="2" id="KW-1185">Reference proteome</keyword>